<dbReference type="Pfam" id="PF02801">
    <property type="entry name" value="Ketoacyl-synt_C"/>
    <property type="match status" value="1"/>
</dbReference>
<dbReference type="SMART" id="SM00826">
    <property type="entry name" value="PKS_DH"/>
    <property type="match status" value="1"/>
</dbReference>
<dbReference type="PROSITE" id="PS51257">
    <property type="entry name" value="PROKAR_LIPOPROTEIN"/>
    <property type="match status" value="1"/>
</dbReference>
<dbReference type="InterPro" id="IPR011032">
    <property type="entry name" value="GroES-like_sf"/>
</dbReference>
<dbReference type="SMART" id="SM00829">
    <property type="entry name" value="PKS_ER"/>
    <property type="match status" value="1"/>
</dbReference>
<dbReference type="Pfam" id="PF14765">
    <property type="entry name" value="PS-DH"/>
    <property type="match status" value="1"/>
</dbReference>
<dbReference type="CDD" id="cd05195">
    <property type="entry name" value="enoyl_red"/>
    <property type="match status" value="1"/>
</dbReference>
<evidence type="ECO:0000256" key="1">
    <source>
        <dbReference type="ARBA" id="ARBA00022450"/>
    </source>
</evidence>
<dbReference type="InterPro" id="IPR049900">
    <property type="entry name" value="PKS_mFAS_DH"/>
</dbReference>
<dbReference type="Pfam" id="PF00698">
    <property type="entry name" value="Acyl_transf_1"/>
    <property type="match status" value="1"/>
</dbReference>
<dbReference type="InterPro" id="IPR049552">
    <property type="entry name" value="PKS_DH_N"/>
</dbReference>
<dbReference type="Pfam" id="PF23114">
    <property type="entry name" value="NAD-bd_HRPKS_sdrA"/>
    <property type="match status" value="1"/>
</dbReference>
<comment type="caution">
    <text evidence="9">The sequence shown here is derived from an EMBL/GenBank/DDBJ whole genome shotgun (WGS) entry which is preliminary data.</text>
</comment>
<feature type="domain" description="Ketosynthase family 3 (KS3)" evidence="7">
    <location>
        <begin position="8"/>
        <end position="434"/>
    </location>
</feature>
<name>A0ABR1QLJ2_9PEZI</name>
<evidence type="ECO:0000256" key="5">
    <source>
        <dbReference type="ARBA" id="ARBA00023268"/>
    </source>
</evidence>
<dbReference type="InterPro" id="IPR036291">
    <property type="entry name" value="NAD(P)-bd_dom_sf"/>
</dbReference>
<dbReference type="Gene3D" id="3.40.47.10">
    <property type="match status" value="1"/>
</dbReference>
<dbReference type="RefSeq" id="XP_066702799.1">
    <property type="nucleotide sequence ID" value="XM_066840172.1"/>
</dbReference>
<protein>
    <submittedName>
        <fullName evidence="9">Beta-ketoacyl synthase</fullName>
    </submittedName>
</protein>
<dbReference type="SUPFAM" id="SSF50129">
    <property type="entry name" value="GroES-like"/>
    <property type="match status" value="1"/>
</dbReference>
<dbReference type="SUPFAM" id="SSF53901">
    <property type="entry name" value="Thiolase-like"/>
    <property type="match status" value="1"/>
</dbReference>
<dbReference type="PROSITE" id="PS52004">
    <property type="entry name" value="KS3_2"/>
    <property type="match status" value="1"/>
</dbReference>
<dbReference type="InterPro" id="IPR020807">
    <property type="entry name" value="PKS_DH"/>
</dbReference>
<keyword evidence="3" id="KW-0808">Transferase</keyword>
<dbReference type="InterPro" id="IPR042104">
    <property type="entry name" value="PKS_dehydratase_sf"/>
</dbReference>
<dbReference type="InterPro" id="IPR016036">
    <property type="entry name" value="Malonyl_transacylase_ACP-bd"/>
</dbReference>
<dbReference type="InterPro" id="IPR014043">
    <property type="entry name" value="Acyl_transferase_dom"/>
</dbReference>
<dbReference type="InterPro" id="IPR049551">
    <property type="entry name" value="PKS_DH_C"/>
</dbReference>
<dbReference type="InterPro" id="IPR020843">
    <property type="entry name" value="ER"/>
</dbReference>
<dbReference type="PROSITE" id="PS52019">
    <property type="entry name" value="PKS_MFAS_DH"/>
    <property type="match status" value="1"/>
</dbReference>
<feature type="region of interest" description="N-terminal hotdog fold" evidence="6">
    <location>
        <begin position="930"/>
        <end position="1053"/>
    </location>
</feature>
<dbReference type="InterPro" id="IPR016039">
    <property type="entry name" value="Thiolase-like"/>
</dbReference>
<dbReference type="Pfam" id="PF21089">
    <property type="entry name" value="PKS_DH_N"/>
    <property type="match status" value="1"/>
</dbReference>
<dbReference type="InterPro" id="IPR013968">
    <property type="entry name" value="PKS_KR"/>
</dbReference>
<dbReference type="Pfam" id="PF08240">
    <property type="entry name" value="ADH_N"/>
    <property type="match status" value="1"/>
</dbReference>
<accession>A0ABR1QLJ2</accession>
<dbReference type="Proteomes" id="UP001391051">
    <property type="component" value="Unassembled WGS sequence"/>
</dbReference>
<keyword evidence="1" id="KW-0596">Phosphopantetheine</keyword>
<evidence type="ECO:0000256" key="3">
    <source>
        <dbReference type="ARBA" id="ARBA00022679"/>
    </source>
</evidence>
<dbReference type="Gene3D" id="3.10.129.110">
    <property type="entry name" value="Polyketide synthase dehydratase"/>
    <property type="match status" value="1"/>
</dbReference>
<dbReference type="InterPro" id="IPR056501">
    <property type="entry name" value="NAD-bd_HRPKS_sdrA"/>
</dbReference>
<evidence type="ECO:0000259" key="8">
    <source>
        <dbReference type="PROSITE" id="PS52019"/>
    </source>
</evidence>
<dbReference type="InterPro" id="IPR020841">
    <property type="entry name" value="PKS_Beta-ketoAc_synthase_dom"/>
</dbReference>
<feature type="region of interest" description="C-terminal hotdog fold" evidence="6">
    <location>
        <begin position="1063"/>
        <end position="1220"/>
    </location>
</feature>
<dbReference type="InterPro" id="IPR016035">
    <property type="entry name" value="Acyl_Trfase/lysoPLipase"/>
</dbReference>
<dbReference type="InterPro" id="IPR050091">
    <property type="entry name" value="PKS_NRPS_Biosynth_Enz"/>
</dbReference>
<dbReference type="Gene3D" id="3.90.180.10">
    <property type="entry name" value="Medium-chain alcohol dehydrogenases, catalytic domain"/>
    <property type="match status" value="1"/>
</dbReference>
<dbReference type="EMBL" id="JAQQWE010000003">
    <property type="protein sequence ID" value="KAK7959096.1"/>
    <property type="molecule type" value="Genomic_DNA"/>
</dbReference>
<dbReference type="SUPFAM" id="SSF55048">
    <property type="entry name" value="Probable ACP-binding domain of malonyl-CoA ACP transacylase"/>
    <property type="match status" value="1"/>
</dbReference>
<sequence>MVKDTQTQPPIAVLGLACRLPGSCNSPDQFWKFMLDGNIADTTPPSSRFNLAGHYDGTLRPWTMRSPGGMFIDADPKDIDAGFFGLSQADAISMDPQQRQLLEVVYEGLESAGLTLESIKSKLISCVVGSYASDYSDVQSRDPEDKTPNHTVGSGRAMLSNRISHFLDIKGPSVTIDTACSGSLVSVDLACRYLQSGDADGAIVAGCNLYMSPEHNMDQRAMASAASPSGRCWTFDARADGYIKSEAINTLVLKRLDDAVRDGNPIRAVIRGTSTNSDGWTPGIASPSADAQAVAIRRSYARAGIEKFQDTAYLECHGTGTPAGDPIECNAVASVFSSSRPPNAPLRIGSVKSNIGHSEPAAGISGLIKAVLAVEHGIIPGNPTFETPNPAIDFNASKLLSSKATTPWPFGMIRRASVNSFGYGGSNAHAIVEHPSILLPEHDPKGIPSLSSSEHDIFGDFDEGESRKLLVFSANDEWSLRSYVKELIRHLANPAAAIQPADLAHTLHRHRTRHFHRGYAILNGTMLREDDLVYEKPRSVTRIGFVFTGQGSQWPQMGLDLIQNFPAASTTIHDLDKALQSMYDPPAWNLLDELIQPRSVEHLRTPEFSQPLVTALQLCLLAVLKDWGVNPSVVIGHSSGEIAAAVAAGLLGQEDGIRIAYLRGKAADDMQRAEHATLSQQGMLAIGLASEDCQRYLSRFPKVTIACHNSPKSLTLSGEMCDLKALQNSIKEDGHFARLLMVDLAYHSKYMIPISTRYRELLEKYCPCLSSGQVCTEVQFFSTVYGRRWEKPCDIDYWVPNMVSPVLFDQGISAVIDNGDVNHLIEVGPSGALAGPINQVKQALRQGSIALDYSASWSRDSDPTKTLYDVAGRMFIRGLDIDMFKVNNIGPDAKCRTITDLPSYCWNHSVKYWHESLSSHDWRYRPFPVHDLQGSKVLGTSWDMPSFKRTLRLKDVPWIKDHTLGTEVIFPAAAYVSMAVEAMFQTAKCAGIEGFANIEDISQVSHWYMHLSVPQPPVSGQKEGWYRFKISTLRATIWTEHCHGLVRPAFTPAVETHALEPLQHQSSSQPWFKAMKSVGFNFGPSFPNWSEVESVPGKKSNRAKVHFPSPNTWAGESKYPIHPTVFDAFLQVAIPSVYQGNRTSINQSRKLVAKIEGLHYTDLHLPVPNKPAHSYMRSVWRPDITLLNGTDISAIPYPSNHLDILSDALRLPRDATMVLSLLKHKLASPSVLDLDLTTSKVADDTVVDEAELESRLLGVSRYVVASTTPDHMFDAQRRLGNLGVTETLMYDRMSQGVNASLSDTKFDLVFLRIHPTEAQELESTITDVSSFLAPTSFLVLVVMASSYDDVKSGSQTVSTMFADIINTLLCSRNLTLESRPSPRPFNSVDSSTVFVCRPLESASNQPKNLKFIAVDLSKGSPLCMGLIQDLRKRDWVGNLIGIQEAGSQPINIPLLLVDDPVAPLLSTIDEPDWAHLRKIMQAGRKILWLTSGSQFQVSTPLGAAAHGFARSLRGEEEPTLTLKILDLSSLTSGDAATCVMRVMDTLANLHHEHHGMENEYCERSGIVYINRICPNECNVAVSNQSLTGRPLENMPLHQNPKVVRMYCERVGAMDSLHFNEVARQSIPLAEDQVEVEIRATGLNFKDVAVATGIVPDNEHMLGSGGAGVVKQVGSNVTSYKVGDRVLIHDKGCLANRHRVSKENVLLIPDSATLEEAATMNVVYFTAVYGLRELANVQKGQSVLIHSAAGGVGIASIQLCKHIGKIVISDGDADDINVPIRRAAFSPNFDPHGAYLIVGGLKGLCGSLAVYLARSGDKTFESMTVQEYHEAIRCKVTGTWNIHNAAAQTQNSLDFFNMLSSISGIIGTAGQANYCAGNSFQDAFALYRHSLGLPAHTVDLGIIEDVGYMSEHQDLTDRVRSRSKLPGINEQQLHDILKFSIIQQQRTQPQVADREYFGKTRPDSSTQLITGLPLPATARLAYAPERYAVQLSCCILQTRKLF</sequence>
<dbReference type="Pfam" id="PF00109">
    <property type="entry name" value="ketoacyl-synt"/>
    <property type="match status" value="1"/>
</dbReference>
<dbReference type="InterPro" id="IPR057326">
    <property type="entry name" value="KR_dom"/>
</dbReference>
<dbReference type="PANTHER" id="PTHR43775">
    <property type="entry name" value="FATTY ACID SYNTHASE"/>
    <property type="match status" value="1"/>
</dbReference>
<reference evidence="9 10" key="1">
    <citation type="submission" date="2023-01" db="EMBL/GenBank/DDBJ databases">
        <title>Analysis of 21 Apiospora genomes using comparative genomics revels a genus with tremendous synthesis potential of carbohydrate active enzymes and secondary metabolites.</title>
        <authorList>
            <person name="Sorensen T."/>
        </authorList>
    </citation>
    <scope>NUCLEOTIDE SEQUENCE [LARGE SCALE GENOMIC DNA]</scope>
    <source>
        <strain evidence="9 10">CBS 24483</strain>
    </source>
</reference>
<evidence type="ECO:0000259" key="7">
    <source>
        <dbReference type="PROSITE" id="PS52004"/>
    </source>
</evidence>
<dbReference type="InterPro" id="IPR014031">
    <property type="entry name" value="Ketoacyl_synth_C"/>
</dbReference>
<dbReference type="PROSITE" id="PS01162">
    <property type="entry name" value="QOR_ZETA_CRYSTAL"/>
    <property type="match status" value="1"/>
</dbReference>
<dbReference type="InterPro" id="IPR002364">
    <property type="entry name" value="Quin_OxRdtase/zeta-crystal_CS"/>
</dbReference>
<keyword evidence="5" id="KW-0511">Multifunctional enzyme</keyword>
<dbReference type="CDD" id="cd00833">
    <property type="entry name" value="PKS"/>
    <property type="match status" value="1"/>
</dbReference>
<dbReference type="InterPro" id="IPR013154">
    <property type="entry name" value="ADH-like_N"/>
</dbReference>
<keyword evidence="10" id="KW-1185">Reference proteome</keyword>
<dbReference type="Gene3D" id="3.40.366.10">
    <property type="entry name" value="Malonyl-Coenzyme A Acyl Carrier Protein, domain 2"/>
    <property type="match status" value="1"/>
</dbReference>
<dbReference type="GeneID" id="92073234"/>
<dbReference type="PANTHER" id="PTHR43775:SF18">
    <property type="entry name" value="ENZYME, PUTATIVE (JCVI)-RELATED"/>
    <property type="match status" value="1"/>
</dbReference>
<evidence type="ECO:0000313" key="10">
    <source>
        <dbReference type="Proteomes" id="UP001391051"/>
    </source>
</evidence>
<dbReference type="Pfam" id="PF16197">
    <property type="entry name" value="KAsynt_C_assoc"/>
    <property type="match status" value="1"/>
</dbReference>
<evidence type="ECO:0000313" key="9">
    <source>
        <dbReference type="EMBL" id="KAK7959096.1"/>
    </source>
</evidence>
<dbReference type="SUPFAM" id="SSF51735">
    <property type="entry name" value="NAD(P)-binding Rossmann-fold domains"/>
    <property type="match status" value="2"/>
</dbReference>
<dbReference type="SMART" id="SM00827">
    <property type="entry name" value="PKS_AT"/>
    <property type="match status" value="1"/>
</dbReference>
<proteinExistence type="predicted"/>
<dbReference type="SUPFAM" id="SSF52151">
    <property type="entry name" value="FabD/lysophospholipase-like"/>
    <property type="match status" value="1"/>
</dbReference>
<dbReference type="InterPro" id="IPR014030">
    <property type="entry name" value="Ketoacyl_synth_N"/>
</dbReference>
<gene>
    <name evidence="9" type="ORF">PG986_003950</name>
</gene>
<dbReference type="InterPro" id="IPR032821">
    <property type="entry name" value="PKS_assoc"/>
</dbReference>
<dbReference type="InterPro" id="IPR001227">
    <property type="entry name" value="Ac_transferase_dom_sf"/>
</dbReference>
<dbReference type="SMART" id="SM00825">
    <property type="entry name" value="PKS_KS"/>
    <property type="match status" value="1"/>
</dbReference>
<evidence type="ECO:0000256" key="2">
    <source>
        <dbReference type="ARBA" id="ARBA00022553"/>
    </source>
</evidence>
<feature type="active site" description="Proton acceptor; for dehydratase activity" evidence="6">
    <location>
        <position position="962"/>
    </location>
</feature>
<dbReference type="Gene3D" id="3.40.50.720">
    <property type="entry name" value="NAD(P)-binding Rossmann-like Domain"/>
    <property type="match status" value="1"/>
</dbReference>
<evidence type="ECO:0000256" key="6">
    <source>
        <dbReference type="PROSITE-ProRule" id="PRU01363"/>
    </source>
</evidence>
<organism evidence="9 10">
    <name type="scientific">Apiospora aurea</name>
    <dbReference type="NCBI Taxonomy" id="335848"/>
    <lineage>
        <taxon>Eukaryota</taxon>
        <taxon>Fungi</taxon>
        <taxon>Dikarya</taxon>
        <taxon>Ascomycota</taxon>
        <taxon>Pezizomycotina</taxon>
        <taxon>Sordariomycetes</taxon>
        <taxon>Xylariomycetidae</taxon>
        <taxon>Amphisphaeriales</taxon>
        <taxon>Apiosporaceae</taxon>
        <taxon>Apiospora</taxon>
    </lineage>
</organism>
<dbReference type="Pfam" id="PF08659">
    <property type="entry name" value="KR"/>
    <property type="match status" value="1"/>
</dbReference>
<keyword evidence="2" id="KW-0597">Phosphoprotein</keyword>
<dbReference type="SMART" id="SM00822">
    <property type="entry name" value="PKS_KR"/>
    <property type="match status" value="1"/>
</dbReference>
<evidence type="ECO:0000256" key="4">
    <source>
        <dbReference type="ARBA" id="ARBA00023002"/>
    </source>
</evidence>
<dbReference type="Gene3D" id="3.30.70.3290">
    <property type="match status" value="1"/>
</dbReference>
<keyword evidence="4" id="KW-0560">Oxidoreductase</keyword>
<feature type="active site" description="Proton donor; for dehydratase activity" evidence="6">
    <location>
        <position position="1127"/>
    </location>
</feature>
<feature type="domain" description="PKS/mFAS DH" evidence="8">
    <location>
        <begin position="930"/>
        <end position="1220"/>
    </location>
</feature>